<dbReference type="SUPFAM" id="SSF51905">
    <property type="entry name" value="FAD/NAD(P)-binding domain"/>
    <property type="match status" value="1"/>
</dbReference>
<reference evidence="3 4" key="1">
    <citation type="submission" date="2023-12" db="EMBL/GenBank/DDBJ databases">
        <title>Genome sequencing and assembly of bacterial species from a model synthetic community.</title>
        <authorList>
            <person name="Hogle S.L."/>
        </authorList>
    </citation>
    <scope>NUCLEOTIDE SEQUENCE [LARGE SCALE GENOMIC DNA]</scope>
    <source>
        <strain evidence="3 4">HAMBI_3031</strain>
    </source>
</reference>
<dbReference type="Gene3D" id="3.50.50.60">
    <property type="entry name" value="FAD/NAD(P)-binding domain"/>
    <property type="match status" value="1"/>
</dbReference>
<dbReference type="RefSeq" id="WP_114791498.1">
    <property type="nucleotide sequence ID" value="NZ_CP139960.1"/>
</dbReference>
<evidence type="ECO:0000313" key="4">
    <source>
        <dbReference type="Proteomes" id="UP001325680"/>
    </source>
</evidence>
<dbReference type="PRINTS" id="PR00368">
    <property type="entry name" value="FADPNR"/>
</dbReference>
<name>A0ABZ0W6H6_9BACT</name>
<dbReference type="Proteomes" id="UP001325680">
    <property type="component" value="Chromosome"/>
</dbReference>
<keyword evidence="2" id="KW-0560">Oxidoreductase</keyword>
<gene>
    <name evidence="3" type="ORF">U0035_18805</name>
</gene>
<evidence type="ECO:0000313" key="3">
    <source>
        <dbReference type="EMBL" id="WQD37725.1"/>
    </source>
</evidence>
<dbReference type="InterPro" id="IPR050097">
    <property type="entry name" value="Ferredoxin-NADP_redctase_2"/>
</dbReference>
<dbReference type="EMBL" id="CP139960">
    <property type="protein sequence ID" value="WQD37725.1"/>
    <property type="molecule type" value="Genomic_DNA"/>
</dbReference>
<sequence length="330" mass="37036">MQSHFSVIIVGGGPIGLACALEAQKNNISYLVLEKGCLVNSLYHYPVNMTFFSTSDRLEIGNVPFVSNNAKPTRNESLEYYRRVTQNFNVNIHLFEKVIQVDIAQVTDGRSYFHIQSSKANYTCDHVIIATGFYDIPYLLQVPGEELSKVTHYYSDPHFYAFQDVVVVGAMNSAVDAALETFRKGARVTMVVKGDAIGSRVKYWVKPDIENRIKEGAIKAYFNASLKAIREHEVDIDTPEGPVTLKNDWVIAATGYQPNLDFLEKTGIELSKDEVRCPVLNPDTHETNIPGIYLAGVICGGMNTHRLFIENSREHAVMIFKDIRQKAQHA</sequence>
<keyword evidence="4" id="KW-1185">Reference proteome</keyword>
<protein>
    <submittedName>
        <fullName evidence="3">YpdA family putative bacillithiol disulfide reductase</fullName>
    </submittedName>
</protein>
<evidence type="ECO:0000256" key="1">
    <source>
        <dbReference type="ARBA" id="ARBA00022630"/>
    </source>
</evidence>
<dbReference type="Pfam" id="PF13738">
    <property type="entry name" value="Pyr_redox_3"/>
    <property type="match status" value="1"/>
</dbReference>
<accession>A0ABZ0W6H6</accession>
<dbReference type="InterPro" id="IPR036188">
    <property type="entry name" value="FAD/NAD-bd_sf"/>
</dbReference>
<proteinExistence type="predicted"/>
<keyword evidence="1" id="KW-0285">Flavoprotein</keyword>
<dbReference type="PANTHER" id="PTHR48105">
    <property type="entry name" value="THIOREDOXIN REDUCTASE 1-RELATED-RELATED"/>
    <property type="match status" value="1"/>
</dbReference>
<dbReference type="NCBIfam" id="TIGR04018">
    <property type="entry name" value="Bthiol_YpdA"/>
    <property type="match status" value="1"/>
</dbReference>
<organism evidence="3 4">
    <name type="scientific">Niabella yanshanensis</name>
    <dbReference type="NCBI Taxonomy" id="577386"/>
    <lineage>
        <taxon>Bacteria</taxon>
        <taxon>Pseudomonadati</taxon>
        <taxon>Bacteroidota</taxon>
        <taxon>Chitinophagia</taxon>
        <taxon>Chitinophagales</taxon>
        <taxon>Chitinophagaceae</taxon>
        <taxon>Niabella</taxon>
    </lineage>
</organism>
<dbReference type="InterPro" id="IPR023856">
    <property type="entry name" value="Bdr"/>
</dbReference>
<evidence type="ECO:0000256" key="2">
    <source>
        <dbReference type="ARBA" id="ARBA00023002"/>
    </source>
</evidence>
<dbReference type="PRINTS" id="PR00469">
    <property type="entry name" value="PNDRDTASEII"/>
</dbReference>